<dbReference type="AlphaFoldDB" id="U7R1J1"/>
<accession>U7R1J1</accession>
<dbReference type="Proteomes" id="UP000017133">
    <property type="component" value="Unassembled WGS sequence"/>
</dbReference>
<name>U7R1J1_PHOTE</name>
<protein>
    <recommendedName>
        <fullName evidence="3">Rad50/SbcC-type AAA domain-containing protein</fullName>
    </recommendedName>
</protein>
<dbReference type="PATRIC" id="fig|1389415.4.peg.957"/>
<reference evidence="1 2" key="1">
    <citation type="submission" date="2013-10" db="EMBL/GenBank/DDBJ databases">
        <title>Whole Genome Shotgun Sequence of Photorhabdus temperata J3.</title>
        <authorList>
            <person name="Park G.-S."/>
            <person name="Hong S.-J."/>
            <person name="Shin J.-H."/>
        </authorList>
    </citation>
    <scope>NUCLEOTIDE SEQUENCE [LARGE SCALE GENOMIC DNA]</scope>
    <source>
        <strain evidence="1 2">J3</strain>
    </source>
</reference>
<dbReference type="InterPro" id="IPR027417">
    <property type="entry name" value="P-loop_NTPase"/>
</dbReference>
<dbReference type="RefSeq" id="WP_023043923.1">
    <property type="nucleotide sequence ID" value="NZ_AXDT01000037.1"/>
</dbReference>
<dbReference type="Gene3D" id="3.40.1140.10">
    <property type="match status" value="1"/>
</dbReference>
<dbReference type="EMBL" id="AXDT01000037">
    <property type="protein sequence ID" value="ERT14164.1"/>
    <property type="molecule type" value="Genomic_DNA"/>
</dbReference>
<gene>
    <name evidence="1" type="ORF">O185_04840</name>
</gene>
<keyword evidence="2" id="KW-1185">Reference proteome</keyword>
<evidence type="ECO:0000313" key="2">
    <source>
        <dbReference type="Proteomes" id="UP000017133"/>
    </source>
</evidence>
<proteinExistence type="predicted"/>
<organism evidence="1 2">
    <name type="scientific">Photorhabdus temperata J3</name>
    <dbReference type="NCBI Taxonomy" id="1389415"/>
    <lineage>
        <taxon>Bacteria</taxon>
        <taxon>Pseudomonadati</taxon>
        <taxon>Pseudomonadota</taxon>
        <taxon>Gammaproteobacteria</taxon>
        <taxon>Enterobacterales</taxon>
        <taxon>Morganellaceae</taxon>
        <taxon>Photorhabdus</taxon>
    </lineage>
</organism>
<comment type="caution">
    <text evidence="1">The sequence shown here is derived from an EMBL/GenBank/DDBJ whole genome shotgun (WGS) entry which is preliminary data.</text>
</comment>
<evidence type="ECO:0008006" key="3">
    <source>
        <dbReference type="Google" id="ProtNLM"/>
    </source>
</evidence>
<dbReference type="SUPFAM" id="SSF52540">
    <property type="entry name" value="P-loop containing nucleoside triphosphate hydrolases"/>
    <property type="match status" value="1"/>
</dbReference>
<sequence>MTDQTLSADSLFHVGQIRLAELSVYNWGSFNGVHTAFIDPMGTLVTGDNGAGKSTFIDGLMALLLPAGKATFNVAAAQGDRSDRTLLSYMRGSFGSAMMERVRESKVSVNLAW</sequence>
<dbReference type="Pfam" id="PF13555">
    <property type="entry name" value="AAA_29"/>
    <property type="match status" value="1"/>
</dbReference>
<evidence type="ECO:0000313" key="1">
    <source>
        <dbReference type="EMBL" id="ERT14164.1"/>
    </source>
</evidence>